<dbReference type="Pfam" id="PF12706">
    <property type="entry name" value="Lactamase_B_2"/>
    <property type="match status" value="1"/>
</dbReference>
<dbReference type="GO" id="GO:0005737">
    <property type="term" value="C:cytoplasm"/>
    <property type="evidence" value="ECO:0007669"/>
    <property type="project" value="TreeGrafter"/>
</dbReference>
<evidence type="ECO:0000313" key="3">
    <source>
        <dbReference type="EMBL" id="CAE7214092.1"/>
    </source>
</evidence>
<feature type="binding site" evidence="1">
    <location>
        <position position="343"/>
    </location>
    <ligand>
        <name>an N-acyl-1,2-diacyl-sn-glycero-3-phosphoethanolamine</name>
        <dbReference type="ChEBI" id="CHEBI:62537"/>
    </ligand>
</feature>
<dbReference type="InterPro" id="IPR001279">
    <property type="entry name" value="Metallo-B-lactamas"/>
</dbReference>
<protein>
    <submittedName>
        <fullName evidence="3">N-acyl-phosphatidylethanolamine-hydrolyzing phospholipase D</fullName>
    </submittedName>
</protein>
<evidence type="ECO:0000259" key="2">
    <source>
        <dbReference type="Pfam" id="PF12706"/>
    </source>
</evidence>
<reference evidence="3" key="1">
    <citation type="submission" date="2021-02" db="EMBL/GenBank/DDBJ databases">
        <authorList>
            <person name="Syme A R."/>
            <person name="Syme A R."/>
            <person name="Moolhuijzen P."/>
        </authorList>
    </citation>
    <scope>NUCLEOTIDE SEQUENCE</scope>
    <source>
        <strain evidence="3">W1-1</strain>
    </source>
</reference>
<sequence length="415" mass="45661">MSSIGGAGIGMGLYAAVSNPAQIASQPEEAAEKRHHLKNGKGFTNPWDSYLESSFWELVVKGIWWRKITGQANNPDTTPPTVPVRTPTFLPTRTTPKLRATWLGHACYYIEFPSGFRVLFDPVFEDCCAPITIKSLKRYTPPPCEIEDLPIVDAVVISHNHYDHLSYPTIQRLQKKFPEAHFFAPLGNKVWFEKSGVSNVTELDWWESRHVSLGEKKGAANDEVSVTSNGGKKEGGGGGDITATIHALPCQHVSARTPFDKCKTLWASWSVESGGAKVLFAGDTGYRTVPPSIPSDVDDYSPTYAHLPTCPAFSQIGLHRGPFDLGLIPIGAYEPRALFSNVHANPKDAVNIFKDTRCKRALGMHWGTWVLTEEEVLAPPRELEEACRWGGVESGEDGFGVVDIGESKEVDISRE</sequence>
<dbReference type="InterPro" id="IPR036866">
    <property type="entry name" value="RibonucZ/Hydroxyglut_hydro"/>
</dbReference>
<dbReference type="Proteomes" id="UP000472372">
    <property type="component" value="Chromosome 11"/>
</dbReference>
<dbReference type="FunFam" id="3.60.15.10:FF:000048">
    <property type="entry name" value="Zn-dependent hydrolase/oxidoreductase family protein, putative"/>
    <property type="match status" value="1"/>
</dbReference>
<evidence type="ECO:0000256" key="1">
    <source>
        <dbReference type="PIRSR" id="PIRSR038896-50"/>
    </source>
</evidence>
<feature type="binding site" evidence="1">
    <location>
        <position position="162"/>
    </location>
    <ligand>
        <name>an N-acyl-1,2-diacyl-sn-glycero-3-phosphoethanolamine</name>
        <dbReference type="ChEBI" id="CHEBI:62537"/>
    </ligand>
</feature>
<dbReference type="EMBL" id="HG992987">
    <property type="protein sequence ID" value="CAE7214092.1"/>
    <property type="molecule type" value="Genomic_DNA"/>
</dbReference>
<dbReference type="InterPro" id="IPR024884">
    <property type="entry name" value="NAPE-PLD"/>
</dbReference>
<feature type="domain" description="Metallo-beta-lactamase" evidence="2">
    <location>
        <begin position="117"/>
        <end position="366"/>
    </location>
</feature>
<dbReference type="GO" id="GO:0070291">
    <property type="term" value="P:N-acylethanolamine metabolic process"/>
    <property type="evidence" value="ECO:0007669"/>
    <property type="project" value="TreeGrafter"/>
</dbReference>
<accession>A0A6S6WF82</accession>
<dbReference type="AlphaFoldDB" id="A0A6S6WF82"/>
<dbReference type="PIRSF" id="PIRSF038896">
    <property type="entry name" value="NAPE-PLD"/>
    <property type="match status" value="1"/>
</dbReference>
<dbReference type="GO" id="GO:0070292">
    <property type="term" value="P:N-acylphosphatidylethanolamine metabolic process"/>
    <property type="evidence" value="ECO:0007669"/>
    <property type="project" value="TreeGrafter"/>
</dbReference>
<dbReference type="SUPFAM" id="SSF56281">
    <property type="entry name" value="Metallo-hydrolase/oxidoreductase"/>
    <property type="match status" value="1"/>
</dbReference>
<evidence type="ECO:0000313" key="4">
    <source>
        <dbReference type="Proteomes" id="UP000472372"/>
    </source>
</evidence>
<dbReference type="GO" id="GO:0008270">
    <property type="term" value="F:zinc ion binding"/>
    <property type="evidence" value="ECO:0007669"/>
    <property type="project" value="InterPro"/>
</dbReference>
<name>A0A6S6WF82_9PLEO</name>
<proteinExistence type="predicted"/>
<organism evidence="3 4">
    <name type="scientific">Pyrenophora teres f. teres</name>
    <dbReference type="NCBI Taxonomy" id="97479"/>
    <lineage>
        <taxon>Eukaryota</taxon>
        <taxon>Fungi</taxon>
        <taxon>Dikarya</taxon>
        <taxon>Ascomycota</taxon>
        <taxon>Pezizomycotina</taxon>
        <taxon>Dothideomycetes</taxon>
        <taxon>Pleosporomycetidae</taxon>
        <taxon>Pleosporales</taxon>
        <taxon>Pleosporineae</taxon>
        <taxon>Pleosporaceae</taxon>
        <taxon>Pyrenophora</taxon>
    </lineage>
</organism>
<dbReference type="Gene3D" id="3.60.15.10">
    <property type="entry name" value="Ribonuclease Z/Hydroxyacylglutathione hydrolase-like"/>
    <property type="match status" value="1"/>
</dbReference>
<dbReference type="PANTHER" id="PTHR15032:SF4">
    <property type="entry name" value="N-ACYL-PHOSPHATIDYLETHANOLAMINE-HYDROLYZING PHOSPHOLIPASE D"/>
    <property type="match status" value="1"/>
</dbReference>
<dbReference type="PANTHER" id="PTHR15032">
    <property type="entry name" value="N-ACYL-PHOSPHATIDYLETHANOLAMINE-HYDROLYZING PHOSPHOLIPASE D"/>
    <property type="match status" value="1"/>
</dbReference>
<gene>
    <name evidence="3" type="ORF">PTTW11_10500</name>
</gene>
<dbReference type="GO" id="GO:0070290">
    <property type="term" value="F:N-acylphosphatidylethanolamine-specific phospholipase D activity"/>
    <property type="evidence" value="ECO:0007669"/>
    <property type="project" value="InterPro"/>
</dbReference>